<protein>
    <recommendedName>
        <fullName evidence="3">DUF3575 domain-containing protein</fullName>
    </recommendedName>
</protein>
<gene>
    <name evidence="1" type="ORF">Q0590_12655</name>
</gene>
<proteinExistence type="predicted"/>
<name>A0ABT8R4U6_9BACT</name>
<evidence type="ECO:0000313" key="1">
    <source>
        <dbReference type="EMBL" id="MDO1447111.1"/>
    </source>
</evidence>
<evidence type="ECO:0008006" key="3">
    <source>
        <dbReference type="Google" id="ProtNLM"/>
    </source>
</evidence>
<accession>A0ABT8R4U6</accession>
<organism evidence="1 2">
    <name type="scientific">Rhodocytophaga aerolata</name>
    <dbReference type="NCBI Taxonomy" id="455078"/>
    <lineage>
        <taxon>Bacteria</taxon>
        <taxon>Pseudomonadati</taxon>
        <taxon>Bacteroidota</taxon>
        <taxon>Cytophagia</taxon>
        <taxon>Cytophagales</taxon>
        <taxon>Rhodocytophagaceae</taxon>
        <taxon>Rhodocytophaga</taxon>
    </lineage>
</organism>
<sequence length="226" mass="25708">MTFSYKLLSIIFSVLILVLTYSKALAQTEITHREYTTEDRTHSDFSFKEKYRYFTRANVEEKTLIKVGGFLTGFWGGGGSDRKVVGFGGSFLNVVAIEQKLLPAISILAEVENTCVIWSKQGNDYAIGGKLGVRWYYFMNKHIREERRANNFSNHYLSLQSNHSLYQTEDRFKRSNMLSLLWGTQIRIGKFGYFDANIGPAIKYGTLAPGEPRIGYDANISIGFGF</sequence>
<reference evidence="1" key="1">
    <citation type="submission" date="2023-07" db="EMBL/GenBank/DDBJ databases">
        <title>The genome sequence of Rhodocytophaga aerolata KACC 12507.</title>
        <authorList>
            <person name="Zhang X."/>
        </authorList>
    </citation>
    <scope>NUCLEOTIDE SEQUENCE</scope>
    <source>
        <strain evidence="1">KACC 12507</strain>
    </source>
</reference>
<dbReference type="EMBL" id="JAUKPO010000006">
    <property type="protein sequence ID" value="MDO1447111.1"/>
    <property type="molecule type" value="Genomic_DNA"/>
</dbReference>
<dbReference type="Proteomes" id="UP001168528">
    <property type="component" value="Unassembled WGS sequence"/>
</dbReference>
<keyword evidence="2" id="KW-1185">Reference proteome</keyword>
<comment type="caution">
    <text evidence="1">The sequence shown here is derived from an EMBL/GenBank/DDBJ whole genome shotgun (WGS) entry which is preliminary data.</text>
</comment>
<dbReference type="RefSeq" id="WP_302037915.1">
    <property type="nucleotide sequence ID" value="NZ_JAUKPO010000006.1"/>
</dbReference>
<evidence type="ECO:0000313" key="2">
    <source>
        <dbReference type="Proteomes" id="UP001168528"/>
    </source>
</evidence>